<protein>
    <submittedName>
        <fullName evidence="2">Uncharacterized protein</fullName>
    </submittedName>
</protein>
<dbReference type="AlphaFoldDB" id="A0A9Q8SJP7"/>
<name>A0A9Q8SJP7_9PEZI</name>
<organism evidence="2 3">
    <name type="scientific">Colletotrichum lupini</name>
    <dbReference type="NCBI Taxonomy" id="145971"/>
    <lineage>
        <taxon>Eukaryota</taxon>
        <taxon>Fungi</taxon>
        <taxon>Dikarya</taxon>
        <taxon>Ascomycota</taxon>
        <taxon>Pezizomycotina</taxon>
        <taxon>Sordariomycetes</taxon>
        <taxon>Hypocreomycetidae</taxon>
        <taxon>Glomerellales</taxon>
        <taxon>Glomerellaceae</taxon>
        <taxon>Colletotrichum</taxon>
        <taxon>Colletotrichum acutatum species complex</taxon>
    </lineage>
</organism>
<gene>
    <name evidence="2" type="ORF">CLUP02_03895</name>
</gene>
<evidence type="ECO:0000256" key="1">
    <source>
        <dbReference type="SAM" id="MobiDB-lite"/>
    </source>
</evidence>
<proteinExistence type="predicted"/>
<evidence type="ECO:0000313" key="3">
    <source>
        <dbReference type="Proteomes" id="UP000830671"/>
    </source>
</evidence>
<feature type="region of interest" description="Disordered" evidence="1">
    <location>
        <begin position="157"/>
        <end position="189"/>
    </location>
</feature>
<dbReference type="KEGG" id="clup:CLUP02_03895"/>
<dbReference type="RefSeq" id="XP_049140055.1">
    <property type="nucleotide sequence ID" value="XM_049282912.1"/>
</dbReference>
<keyword evidence="3" id="KW-1185">Reference proteome</keyword>
<sequence>MKNPFSTPPRPDTPFNDSSLPCDDSSPPDVTWLNVAEAVGKRLQMETHGQQPDRAQRLRTRSRNGLCMALIVLHSIYPIHQLHFSITPAHGEIPIFVEMLVSAMPLFMDRNRATDMFLDLPSVSLHPPQVSIIPCHPDRAVTCKASKYHQHPRTNRTMAVRPHPHTPSSVPHARNPLPHPCPTIPKLNL</sequence>
<accession>A0A9Q8SJP7</accession>
<dbReference type="EMBL" id="CP019474">
    <property type="protein sequence ID" value="UQC78418.1"/>
    <property type="molecule type" value="Genomic_DNA"/>
</dbReference>
<feature type="compositionally biased region" description="Pro residues" evidence="1">
    <location>
        <begin position="1"/>
        <end position="12"/>
    </location>
</feature>
<dbReference type="Proteomes" id="UP000830671">
    <property type="component" value="Chromosome 2"/>
</dbReference>
<evidence type="ECO:0000313" key="2">
    <source>
        <dbReference type="EMBL" id="UQC78418.1"/>
    </source>
</evidence>
<feature type="region of interest" description="Disordered" evidence="1">
    <location>
        <begin position="1"/>
        <end position="28"/>
    </location>
</feature>
<reference evidence="2" key="1">
    <citation type="journal article" date="2021" name="Mol. Plant Microbe Interact.">
        <title>Complete Genome Sequence of the Plant-Pathogenic Fungus Colletotrichum lupini.</title>
        <authorList>
            <person name="Baroncelli R."/>
            <person name="Pensec F."/>
            <person name="Da Lio D."/>
            <person name="Boufleur T."/>
            <person name="Vicente I."/>
            <person name="Sarrocco S."/>
            <person name="Picot A."/>
            <person name="Baraldi E."/>
            <person name="Sukno S."/>
            <person name="Thon M."/>
            <person name="Le Floch G."/>
        </authorList>
    </citation>
    <scope>NUCLEOTIDE SEQUENCE</scope>
    <source>
        <strain evidence="2">IMI 504893</strain>
    </source>
</reference>
<feature type="compositionally biased region" description="Low complexity" evidence="1">
    <location>
        <begin position="17"/>
        <end position="28"/>
    </location>
</feature>
<dbReference type="GeneID" id="73337922"/>